<accession>B0DC50</accession>
<dbReference type="KEGG" id="lbc:LACBIDRAFT_294464"/>
<dbReference type="RefSeq" id="XP_001881618.1">
    <property type="nucleotide sequence ID" value="XM_001881583.1"/>
</dbReference>
<reference evidence="1 2" key="1">
    <citation type="journal article" date="2008" name="Nature">
        <title>The genome of Laccaria bicolor provides insights into mycorrhizal symbiosis.</title>
        <authorList>
            <person name="Martin F."/>
            <person name="Aerts A."/>
            <person name="Ahren D."/>
            <person name="Brun A."/>
            <person name="Danchin E.G.J."/>
            <person name="Duchaussoy F."/>
            <person name="Gibon J."/>
            <person name="Kohler A."/>
            <person name="Lindquist E."/>
            <person name="Pereda V."/>
            <person name="Salamov A."/>
            <person name="Shapiro H.J."/>
            <person name="Wuyts J."/>
            <person name="Blaudez D."/>
            <person name="Buee M."/>
            <person name="Brokstein P."/>
            <person name="Canbaeck B."/>
            <person name="Cohen D."/>
            <person name="Courty P.E."/>
            <person name="Coutinho P.M."/>
            <person name="Delaruelle C."/>
            <person name="Detter J.C."/>
            <person name="Deveau A."/>
            <person name="DiFazio S."/>
            <person name="Duplessis S."/>
            <person name="Fraissinet-Tachet L."/>
            <person name="Lucic E."/>
            <person name="Frey-Klett P."/>
            <person name="Fourrey C."/>
            <person name="Feussner I."/>
            <person name="Gay G."/>
            <person name="Grimwood J."/>
            <person name="Hoegger P.J."/>
            <person name="Jain P."/>
            <person name="Kilaru S."/>
            <person name="Labbe J."/>
            <person name="Lin Y.C."/>
            <person name="Legue V."/>
            <person name="Le Tacon F."/>
            <person name="Marmeisse R."/>
            <person name="Melayah D."/>
            <person name="Montanini B."/>
            <person name="Muratet M."/>
            <person name="Nehls U."/>
            <person name="Niculita-Hirzel H."/>
            <person name="Oudot-Le Secq M.P."/>
            <person name="Peter M."/>
            <person name="Quesneville H."/>
            <person name="Rajashekar B."/>
            <person name="Reich M."/>
            <person name="Rouhier N."/>
            <person name="Schmutz J."/>
            <person name="Yin T."/>
            <person name="Chalot M."/>
            <person name="Henrissat B."/>
            <person name="Kuees U."/>
            <person name="Lucas S."/>
            <person name="Van de Peer Y."/>
            <person name="Podila G.K."/>
            <person name="Polle A."/>
            <person name="Pukkila P.J."/>
            <person name="Richardson P.M."/>
            <person name="Rouze P."/>
            <person name="Sanders I.R."/>
            <person name="Stajich J.E."/>
            <person name="Tunlid A."/>
            <person name="Tuskan G."/>
            <person name="Grigoriev I.V."/>
        </authorList>
    </citation>
    <scope>NUCLEOTIDE SEQUENCE [LARGE SCALE GENOMIC DNA]</scope>
    <source>
        <strain evidence="2">S238N-H82 / ATCC MYA-4686</strain>
    </source>
</reference>
<gene>
    <name evidence="1" type="ORF">LACBIDRAFT_294464</name>
</gene>
<sequence length="298" mass="34165">MLYSDSARATLGGCAYSVGMSIASLSIRLARRLPWTGIVDQLREEYETSPSIFDPTPIDAIWEEEHRFLHWKRTAPHKRPPFRPKEIPSGSIRVEFYADVEMLRQGYESDVWANIPLTYSGELELGKVTKLWGLEPHKYAIMDLPRYEPFYPANQERLSRLAISVQTKDFSTPLRIFETSVSQVTSIKRNLRAYWRTCLMLITLFANLISHGTSSQMDCVVPFSPAFWDIYDLLCDFRNLVCGVVVLIKDCFAGIRPAATRHFESTDFSWWASGGFKVALLFWVLLAEAVSCGFIRVW</sequence>
<keyword evidence="2" id="KW-1185">Reference proteome</keyword>
<evidence type="ECO:0000313" key="2">
    <source>
        <dbReference type="Proteomes" id="UP000001194"/>
    </source>
</evidence>
<protein>
    <submittedName>
        <fullName evidence="1">Predicted protein</fullName>
    </submittedName>
</protein>
<dbReference type="InParanoid" id="B0DC50"/>
<dbReference type="Proteomes" id="UP000001194">
    <property type="component" value="Unassembled WGS sequence"/>
</dbReference>
<evidence type="ECO:0000313" key="1">
    <source>
        <dbReference type="EMBL" id="EDR07829.1"/>
    </source>
</evidence>
<dbReference type="AlphaFoldDB" id="B0DC50"/>
<name>B0DC50_LACBS</name>
<dbReference type="EMBL" id="DS547103">
    <property type="protein sequence ID" value="EDR07829.1"/>
    <property type="molecule type" value="Genomic_DNA"/>
</dbReference>
<dbReference type="OrthoDB" id="2796521at2759"/>
<organism evidence="2">
    <name type="scientific">Laccaria bicolor (strain S238N-H82 / ATCC MYA-4686)</name>
    <name type="common">Bicoloured deceiver</name>
    <name type="synonym">Laccaria laccata var. bicolor</name>
    <dbReference type="NCBI Taxonomy" id="486041"/>
    <lineage>
        <taxon>Eukaryota</taxon>
        <taxon>Fungi</taxon>
        <taxon>Dikarya</taxon>
        <taxon>Basidiomycota</taxon>
        <taxon>Agaricomycotina</taxon>
        <taxon>Agaricomycetes</taxon>
        <taxon>Agaricomycetidae</taxon>
        <taxon>Agaricales</taxon>
        <taxon>Agaricineae</taxon>
        <taxon>Hydnangiaceae</taxon>
        <taxon>Laccaria</taxon>
    </lineage>
</organism>
<dbReference type="HOGENOM" id="CLU_934035_0_0_1"/>
<dbReference type="GeneID" id="6077067"/>
<proteinExistence type="predicted"/>